<dbReference type="ExpressionAtlas" id="M8B9R3">
    <property type="expression patterns" value="baseline"/>
</dbReference>
<dbReference type="EnsemblPlants" id="EMT10731">
    <property type="protein sequence ID" value="EMT10731"/>
    <property type="gene ID" value="F775_16644"/>
</dbReference>
<dbReference type="PANTHER" id="PTHR46008">
    <property type="entry name" value="LEAF RUST 10 DISEASE-RESISTANCE LOCUS RECEPTOR-LIKE PROTEIN KINASE-LIKE 1.4"/>
    <property type="match status" value="1"/>
</dbReference>
<accession>M8B9R3</accession>
<proteinExistence type="predicted"/>
<evidence type="ECO:0000313" key="3">
    <source>
        <dbReference type="EnsemblPlants" id="EMT10731"/>
    </source>
</evidence>
<sequence length="163" mass="17639">MSVARKLQNANGSHIWLVSDTDTGAKDVGIKYVTGITSAVLFVIVLGLVCHLIQLNRAKNKKRSASMDGLIREGSPLASLRKEFNGLAGSPCTHIFTYEELDTATDGFSNTNELGAGGFGIVYKGTSQPHVQPCHCWIVLQSGRMTTYDVFAQGFSGTGAWWR</sequence>
<dbReference type="GO" id="GO:0005524">
    <property type="term" value="F:ATP binding"/>
    <property type="evidence" value="ECO:0007669"/>
    <property type="project" value="UniProtKB-KW"/>
</dbReference>
<keyword evidence="1" id="KW-0547">Nucleotide-binding</keyword>
<reference evidence="3" key="1">
    <citation type="submission" date="2015-06" db="UniProtKB">
        <authorList>
            <consortium name="EnsemblPlants"/>
        </authorList>
    </citation>
    <scope>IDENTIFICATION</scope>
</reference>
<name>M8B9R3_AEGTA</name>
<dbReference type="AlphaFoldDB" id="M8B9R3"/>
<dbReference type="InterPro" id="IPR011009">
    <property type="entry name" value="Kinase-like_dom_sf"/>
</dbReference>
<dbReference type="PANTHER" id="PTHR46008:SF56">
    <property type="entry name" value="OS01G0136800 PROTEIN"/>
    <property type="match status" value="1"/>
</dbReference>
<dbReference type="SUPFAM" id="SSF56112">
    <property type="entry name" value="Protein kinase-like (PK-like)"/>
    <property type="match status" value="1"/>
</dbReference>
<dbReference type="GO" id="GO:0016301">
    <property type="term" value="F:kinase activity"/>
    <property type="evidence" value="ECO:0007669"/>
    <property type="project" value="TreeGrafter"/>
</dbReference>
<organism evidence="3">
    <name type="scientific">Aegilops tauschii</name>
    <name type="common">Tausch's goatgrass</name>
    <name type="synonym">Aegilops squarrosa</name>
    <dbReference type="NCBI Taxonomy" id="37682"/>
    <lineage>
        <taxon>Eukaryota</taxon>
        <taxon>Viridiplantae</taxon>
        <taxon>Streptophyta</taxon>
        <taxon>Embryophyta</taxon>
        <taxon>Tracheophyta</taxon>
        <taxon>Spermatophyta</taxon>
        <taxon>Magnoliopsida</taxon>
        <taxon>Liliopsida</taxon>
        <taxon>Poales</taxon>
        <taxon>Poaceae</taxon>
        <taxon>BOP clade</taxon>
        <taxon>Pooideae</taxon>
        <taxon>Triticodae</taxon>
        <taxon>Triticeae</taxon>
        <taxon>Triticinae</taxon>
        <taxon>Aegilops</taxon>
    </lineage>
</organism>
<protein>
    <recommendedName>
        <fullName evidence="4">Protein kinase domain-containing protein</fullName>
    </recommendedName>
</protein>
<dbReference type="Gene3D" id="3.30.200.20">
    <property type="entry name" value="Phosphorylase Kinase, domain 1"/>
    <property type="match status" value="1"/>
</dbReference>
<keyword evidence="2" id="KW-0067">ATP-binding</keyword>
<evidence type="ECO:0000256" key="1">
    <source>
        <dbReference type="ARBA" id="ARBA00022741"/>
    </source>
</evidence>
<evidence type="ECO:0008006" key="4">
    <source>
        <dbReference type="Google" id="ProtNLM"/>
    </source>
</evidence>
<evidence type="ECO:0000256" key="2">
    <source>
        <dbReference type="ARBA" id="ARBA00022840"/>
    </source>
</evidence>